<dbReference type="Proteomes" id="UP001177023">
    <property type="component" value="Unassembled WGS sequence"/>
</dbReference>
<feature type="domain" description="G-protein coupled receptors family 1 profile" evidence="11">
    <location>
        <begin position="19"/>
        <end position="319"/>
    </location>
</feature>
<evidence type="ECO:0000256" key="2">
    <source>
        <dbReference type="ARBA" id="ARBA00022475"/>
    </source>
</evidence>
<feature type="non-terminal residue" evidence="12">
    <location>
        <position position="1"/>
    </location>
</feature>
<evidence type="ECO:0000256" key="10">
    <source>
        <dbReference type="SAM" id="Phobius"/>
    </source>
</evidence>
<evidence type="ECO:0000256" key="6">
    <source>
        <dbReference type="ARBA" id="ARBA00023136"/>
    </source>
</evidence>
<dbReference type="AlphaFoldDB" id="A0AA36D9G3"/>
<feature type="transmembrane region" description="Helical" evidence="10">
    <location>
        <begin position="125"/>
        <end position="146"/>
    </location>
</feature>
<keyword evidence="6 10" id="KW-0472">Membrane</keyword>
<name>A0AA36D9G3_9BILA</name>
<keyword evidence="3 10" id="KW-0812">Transmembrane</keyword>
<evidence type="ECO:0000256" key="8">
    <source>
        <dbReference type="ARBA" id="ARBA00023180"/>
    </source>
</evidence>
<feature type="transmembrane region" description="Helical" evidence="10">
    <location>
        <begin position="86"/>
        <end position="104"/>
    </location>
</feature>
<feature type="transmembrane region" description="Helical" evidence="10">
    <location>
        <begin position="258"/>
        <end position="279"/>
    </location>
</feature>
<dbReference type="EMBL" id="CATQJA010002664">
    <property type="protein sequence ID" value="CAJ0582536.1"/>
    <property type="molecule type" value="Genomic_DNA"/>
</dbReference>
<comment type="subcellular location">
    <subcellularLocation>
        <location evidence="1">Cell membrane</location>
        <topology evidence="1">Multi-pass membrane protein</topology>
    </subcellularLocation>
</comment>
<dbReference type="InterPro" id="IPR000276">
    <property type="entry name" value="GPCR_Rhodpsn"/>
</dbReference>
<evidence type="ECO:0000256" key="5">
    <source>
        <dbReference type="ARBA" id="ARBA00023040"/>
    </source>
</evidence>
<dbReference type="CDD" id="cd00637">
    <property type="entry name" value="7tm_classA_rhodopsin-like"/>
    <property type="match status" value="1"/>
</dbReference>
<keyword evidence="7" id="KW-0675">Receptor</keyword>
<keyword evidence="2" id="KW-1003">Cell membrane</keyword>
<feature type="transmembrane region" description="Helical" evidence="10">
    <location>
        <begin position="6"/>
        <end position="28"/>
    </location>
</feature>
<dbReference type="SUPFAM" id="SSF81321">
    <property type="entry name" value="Family A G protein-coupled receptor-like"/>
    <property type="match status" value="1"/>
</dbReference>
<evidence type="ECO:0000256" key="1">
    <source>
        <dbReference type="ARBA" id="ARBA00004651"/>
    </source>
</evidence>
<organism evidence="12 13">
    <name type="scientific">Mesorhabditis spiculigera</name>
    <dbReference type="NCBI Taxonomy" id="96644"/>
    <lineage>
        <taxon>Eukaryota</taxon>
        <taxon>Metazoa</taxon>
        <taxon>Ecdysozoa</taxon>
        <taxon>Nematoda</taxon>
        <taxon>Chromadorea</taxon>
        <taxon>Rhabditida</taxon>
        <taxon>Rhabditina</taxon>
        <taxon>Rhabditomorpha</taxon>
        <taxon>Rhabditoidea</taxon>
        <taxon>Rhabditidae</taxon>
        <taxon>Mesorhabditinae</taxon>
        <taxon>Mesorhabditis</taxon>
    </lineage>
</organism>
<feature type="transmembrane region" description="Helical" evidence="10">
    <location>
        <begin position="166"/>
        <end position="186"/>
    </location>
</feature>
<dbReference type="GO" id="GO:0004930">
    <property type="term" value="F:G protein-coupled receptor activity"/>
    <property type="evidence" value="ECO:0007669"/>
    <property type="project" value="UniProtKB-KW"/>
</dbReference>
<gene>
    <name evidence="12" type="ORF">MSPICULIGERA_LOCUS20666</name>
</gene>
<dbReference type="PANTHER" id="PTHR24246">
    <property type="entry name" value="OLFACTORY RECEPTOR AND ADENOSINE RECEPTOR"/>
    <property type="match status" value="1"/>
</dbReference>
<evidence type="ECO:0000256" key="9">
    <source>
        <dbReference type="ARBA" id="ARBA00023224"/>
    </source>
</evidence>
<dbReference type="GO" id="GO:0005886">
    <property type="term" value="C:plasma membrane"/>
    <property type="evidence" value="ECO:0007669"/>
    <property type="project" value="UniProtKB-SubCell"/>
</dbReference>
<dbReference type="InterPro" id="IPR017452">
    <property type="entry name" value="GPCR_Rhodpsn_7TM"/>
</dbReference>
<evidence type="ECO:0000256" key="4">
    <source>
        <dbReference type="ARBA" id="ARBA00022989"/>
    </source>
</evidence>
<reference evidence="12" key="1">
    <citation type="submission" date="2023-06" db="EMBL/GenBank/DDBJ databases">
        <authorList>
            <person name="Delattre M."/>
        </authorList>
    </citation>
    <scope>NUCLEOTIDE SEQUENCE</scope>
    <source>
        <strain evidence="12">AF72</strain>
    </source>
</reference>
<sequence length="436" mass="49144">MATWGISLCSILGSLSLLLNLFVVAALLKNRRRVLKNVFYVIVLHCAILDVIRGICLVLHGVPVMLSPYFSIGNKILLLKMNRHTLVVLRACNLLTIFNLLVFTTNEFVVVRYPLHYRRYIRRRTAILVIIVCWFVSIFFGIASAISAPITKNENSIFAKIQISTIAQVTAITLCYVCLAIVLICYGKILRTIREFHGLDGKNEAFGGEESKKIMRNGSFREMLTSGEPSYCTTRSDCSSRVDSGRRTRSPTVSRHKYLLVIGSVLFVDVLFLFPYSGIQLVSFLHLHKLIGLSQVSNLARWGFQILIGVHAVCQPLCYFRMTEFRRIACCNPRKRFLGSKSISQHKSFANTRSRDFDGGDHSFVSDRRYSTTTMKWPNSKSSESMAIHLRTNLLCVERRYSIRSPTGSSENISLTCLNAGETSILKNGYAVPANL</sequence>
<dbReference type="Pfam" id="PF00001">
    <property type="entry name" value="7tm_1"/>
    <property type="match status" value="1"/>
</dbReference>
<evidence type="ECO:0000313" key="12">
    <source>
        <dbReference type="EMBL" id="CAJ0582536.1"/>
    </source>
</evidence>
<keyword evidence="13" id="KW-1185">Reference proteome</keyword>
<keyword evidence="8" id="KW-0325">Glycoprotein</keyword>
<evidence type="ECO:0000313" key="13">
    <source>
        <dbReference type="Proteomes" id="UP001177023"/>
    </source>
</evidence>
<dbReference type="PANTHER" id="PTHR24246:SF27">
    <property type="entry name" value="ADENOSINE RECEPTOR, ISOFORM A"/>
    <property type="match status" value="1"/>
</dbReference>
<keyword evidence="5" id="KW-0297">G-protein coupled receptor</keyword>
<comment type="caution">
    <text evidence="12">The sequence shown here is derived from an EMBL/GenBank/DDBJ whole genome shotgun (WGS) entry which is preliminary data.</text>
</comment>
<evidence type="ECO:0000259" key="11">
    <source>
        <dbReference type="PROSITE" id="PS50262"/>
    </source>
</evidence>
<proteinExistence type="predicted"/>
<keyword evidence="4 10" id="KW-1133">Transmembrane helix</keyword>
<keyword evidence="9" id="KW-0807">Transducer</keyword>
<evidence type="ECO:0000256" key="7">
    <source>
        <dbReference type="ARBA" id="ARBA00023170"/>
    </source>
</evidence>
<accession>A0AA36D9G3</accession>
<evidence type="ECO:0000256" key="3">
    <source>
        <dbReference type="ARBA" id="ARBA00022692"/>
    </source>
</evidence>
<dbReference type="Gene3D" id="1.20.1070.10">
    <property type="entry name" value="Rhodopsin 7-helix transmembrane proteins"/>
    <property type="match status" value="1"/>
</dbReference>
<dbReference type="PROSITE" id="PS50262">
    <property type="entry name" value="G_PROTEIN_RECEP_F1_2"/>
    <property type="match status" value="1"/>
</dbReference>
<protein>
    <recommendedName>
        <fullName evidence="11">G-protein coupled receptors family 1 profile domain-containing protein</fullName>
    </recommendedName>
</protein>
<feature type="transmembrane region" description="Helical" evidence="10">
    <location>
        <begin position="40"/>
        <end position="66"/>
    </location>
</feature>